<dbReference type="GO" id="GO:0003723">
    <property type="term" value="F:RNA binding"/>
    <property type="evidence" value="ECO:0007669"/>
    <property type="project" value="UniProtKB-UniRule"/>
</dbReference>
<evidence type="ECO:0000313" key="15">
    <source>
        <dbReference type="WBParaSite" id="HDID_0000304301-mRNA-1"/>
    </source>
</evidence>
<dbReference type="FunFam" id="3.30.70.330:FF:000651">
    <property type="entry name" value="Poly(A) binding protein cytoplasmic 1 like"/>
    <property type="match status" value="2"/>
</dbReference>
<dbReference type="NCBIfam" id="TIGR01628">
    <property type="entry name" value="PABP-1234"/>
    <property type="match status" value="1"/>
</dbReference>
<feature type="region of interest" description="Disordered" evidence="9">
    <location>
        <begin position="553"/>
        <end position="581"/>
    </location>
</feature>
<dbReference type="SMART" id="SM00361">
    <property type="entry name" value="RRM_1"/>
    <property type="match status" value="4"/>
</dbReference>
<dbReference type="Pfam" id="PF00076">
    <property type="entry name" value="RRM_1"/>
    <property type="match status" value="4"/>
</dbReference>
<keyword evidence="4" id="KW-0963">Cytoplasm</keyword>
<evidence type="ECO:0000256" key="5">
    <source>
        <dbReference type="ARBA" id="ARBA00022737"/>
    </source>
</evidence>
<dbReference type="CDD" id="cd12381">
    <property type="entry name" value="RRM4_I_PABPs"/>
    <property type="match status" value="1"/>
</dbReference>
<dbReference type="InterPro" id="IPR045305">
    <property type="entry name" value="RRM2_I_PABPs"/>
</dbReference>
<feature type="domain" description="RRM" evidence="10">
    <location>
        <begin position="96"/>
        <end position="168"/>
    </location>
</feature>
<sequence length="704" mass="76443">MDNSSSGTSLYVGDLHPAVTDSVLFSTFADVGKVLSARVCRDVADQSSFGYGFVNFEDPRDAERAIEQLNYVDLMGRPMRIMWCSTDPSLRQSGKGNIFIKNLDKGITQWELHETLKKFGKILSCKIAFDEAGHSKGYGFIHFEDEECAKTAISTINGKMINGRIVYVGPFIPKCQREVSDGKPKFNNCYVKNFSTDLDDEGLKELFVEFGEIKSACIMKDEQGESRGFGFVCFTNPDSAEAAVNAMNNKEVNGQTLYVGRAQRKEERQEILRYQYEKQRSERMSRGSNLYVKNLDDTINDVCLKEAFSKYGNITSAKVMLNESGNSKGFGFVCFTTSEEAKEAIKLNGTFMGSKPLYVSLAQCRKDRRARLMAEHQQILQNHHNAANIPSNVPNLPEQVPASTTQPFYSANVAMATPPQWNSGMAEPQFRLGSLRIGTASALRPNPAPAYVSGAASMVVGQSQSTSQSNLFNSQLHGQAGACHVMPNPMTSPVAGTSSGLVVERQYWVQRPSLPGLMFGANTSVPCQASAFVSANIRPGPISEPHVQQKLSAAAAGDNARSTKTPSRNTMTAQRQEVPTMTSSFHVGQTASAVAAHTTASTSAAQHEDCATGEAGKGGEGKCLTGVDRQAFGGKIYEKIAKGEPSLAGKRTGMIIQMDGSFVRKVADSSTELEQAVKGVKVALAKKKQNQVNSVDGQSSQKRN</sequence>
<evidence type="ECO:0000256" key="3">
    <source>
        <dbReference type="ARBA" id="ARBA00008557"/>
    </source>
</evidence>
<evidence type="ECO:0000256" key="6">
    <source>
        <dbReference type="ARBA" id="ARBA00022884"/>
    </source>
</evidence>
<dbReference type="Proteomes" id="UP000274504">
    <property type="component" value="Unassembled WGS sequence"/>
</dbReference>
<feature type="domain" description="RRM" evidence="10">
    <location>
        <begin position="8"/>
        <end position="86"/>
    </location>
</feature>
<evidence type="ECO:0000256" key="9">
    <source>
        <dbReference type="SAM" id="MobiDB-lite"/>
    </source>
</evidence>
<evidence type="ECO:0000313" key="13">
    <source>
        <dbReference type="Proteomes" id="UP000274504"/>
    </source>
</evidence>
<dbReference type="CDD" id="cd12380">
    <property type="entry name" value="RRM3_I_PABPs"/>
    <property type="match status" value="1"/>
</dbReference>
<evidence type="ECO:0000256" key="4">
    <source>
        <dbReference type="ARBA" id="ARBA00022490"/>
    </source>
</evidence>
<reference evidence="11 13" key="2">
    <citation type="submission" date="2018-11" db="EMBL/GenBank/DDBJ databases">
        <authorList>
            <consortium name="Pathogen Informatics"/>
        </authorList>
    </citation>
    <scope>NUCLEOTIDE SEQUENCE [LARGE SCALE GENOMIC DNA]</scope>
</reference>
<evidence type="ECO:0000313" key="14">
    <source>
        <dbReference type="Proteomes" id="UP000321570"/>
    </source>
</evidence>
<reference evidence="12 14" key="3">
    <citation type="submission" date="2019-07" db="EMBL/GenBank/DDBJ databases">
        <authorList>
            <person name="Jastrzebski P J."/>
            <person name="Paukszto L."/>
            <person name="Jastrzebski P J."/>
        </authorList>
    </citation>
    <scope>NUCLEOTIDE SEQUENCE [LARGE SCALE GENOMIC DNA]</scope>
    <source>
        <strain evidence="12 14">WMS-il1</strain>
    </source>
</reference>
<dbReference type="Pfam" id="PF00658">
    <property type="entry name" value="MLLE"/>
    <property type="match status" value="1"/>
</dbReference>
<dbReference type="InterPro" id="IPR000504">
    <property type="entry name" value="RRM_dom"/>
</dbReference>
<dbReference type="AlphaFoldDB" id="A0A0R3SE67"/>
<evidence type="ECO:0000256" key="2">
    <source>
        <dbReference type="ARBA" id="ARBA00004496"/>
    </source>
</evidence>
<dbReference type="PROSITE" id="PS50102">
    <property type="entry name" value="RRM"/>
    <property type="match status" value="4"/>
</dbReference>
<evidence type="ECO:0000256" key="1">
    <source>
        <dbReference type="ARBA" id="ARBA00004123"/>
    </source>
</evidence>
<dbReference type="SUPFAM" id="SSF63570">
    <property type="entry name" value="PABC (PABP) domain"/>
    <property type="match status" value="1"/>
</dbReference>
<keyword evidence="7" id="KW-0539">Nucleus</keyword>
<dbReference type="EMBL" id="UYSG01000850">
    <property type="protein sequence ID" value="VDL26467.1"/>
    <property type="molecule type" value="Genomic_DNA"/>
</dbReference>
<dbReference type="EMBL" id="CABIJS010000312">
    <property type="protein sequence ID" value="VUZ48824.1"/>
    <property type="molecule type" value="Genomic_DNA"/>
</dbReference>
<dbReference type="Gene3D" id="3.30.70.330">
    <property type="match status" value="4"/>
</dbReference>
<dbReference type="GO" id="GO:0005737">
    <property type="term" value="C:cytoplasm"/>
    <property type="evidence" value="ECO:0007669"/>
    <property type="project" value="UniProtKB-SubCell"/>
</dbReference>
<dbReference type="InterPro" id="IPR002004">
    <property type="entry name" value="PABP_HYD_C"/>
</dbReference>
<feature type="domain" description="RRM" evidence="10">
    <location>
        <begin position="288"/>
        <end position="364"/>
    </location>
</feature>
<comment type="similarity">
    <text evidence="3">Belongs to the polyadenylate-binding protein type-1 family.</text>
</comment>
<dbReference type="InterPro" id="IPR036053">
    <property type="entry name" value="PABP-dom"/>
</dbReference>
<dbReference type="PANTHER" id="PTHR24012">
    <property type="entry name" value="RNA BINDING PROTEIN"/>
    <property type="match status" value="1"/>
</dbReference>
<accession>A0A0R3SE67</accession>
<keyword evidence="6 8" id="KW-0694">RNA-binding</keyword>
<evidence type="ECO:0000256" key="7">
    <source>
        <dbReference type="ARBA" id="ARBA00023242"/>
    </source>
</evidence>
<feature type="domain" description="RRM" evidence="10">
    <location>
        <begin position="187"/>
        <end position="264"/>
    </location>
</feature>
<evidence type="ECO:0000259" key="10">
    <source>
        <dbReference type="PROSITE" id="PS50102"/>
    </source>
</evidence>
<organism evidence="15">
    <name type="scientific">Hymenolepis diminuta</name>
    <name type="common">Rat tapeworm</name>
    <dbReference type="NCBI Taxonomy" id="6216"/>
    <lineage>
        <taxon>Eukaryota</taxon>
        <taxon>Metazoa</taxon>
        <taxon>Spiralia</taxon>
        <taxon>Lophotrochozoa</taxon>
        <taxon>Platyhelminthes</taxon>
        <taxon>Cestoda</taxon>
        <taxon>Eucestoda</taxon>
        <taxon>Cyclophyllidea</taxon>
        <taxon>Hymenolepididae</taxon>
        <taxon>Hymenolepis</taxon>
    </lineage>
</organism>
<dbReference type="InterPro" id="IPR035979">
    <property type="entry name" value="RBD_domain_sf"/>
</dbReference>
<keyword evidence="14" id="KW-1185">Reference proteome</keyword>
<dbReference type="STRING" id="6216.A0A0R3SE67"/>
<dbReference type="GO" id="GO:0005634">
    <property type="term" value="C:nucleus"/>
    <property type="evidence" value="ECO:0007669"/>
    <property type="project" value="UniProtKB-SubCell"/>
</dbReference>
<dbReference type="Gene3D" id="1.10.1900.10">
    <property type="entry name" value="c-terminal domain of poly(a) binding protein"/>
    <property type="match status" value="1"/>
</dbReference>
<reference evidence="15" key="1">
    <citation type="submission" date="2017-02" db="UniProtKB">
        <authorList>
            <consortium name="WormBaseParasite"/>
        </authorList>
    </citation>
    <scope>IDENTIFICATION</scope>
</reference>
<protein>
    <submittedName>
        <fullName evidence="15">Polyadenylate-binding protein</fullName>
    </submittedName>
</protein>
<evidence type="ECO:0000313" key="12">
    <source>
        <dbReference type="EMBL" id="VUZ48824.1"/>
    </source>
</evidence>
<dbReference type="FunFam" id="3.30.70.330:FF:000003">
    <property type="entry name" value="Polyadenylate-binding protein"/>
    <property type="match status" value="1"/>
</dbReference>
<dbReference type="Proteomes" id="UP000321570">
    <property type="component" value="Unassembled WGS sequence"/>
</dbReference>
<dbReference type="CDD" id="cd12379">
    <property type="entry name" value="RRM2_I_PABPs"/>
    <property type="match status" value="1"/>
</dbReference>
<keyword evidence="5" id="KW-0677">Repeat</keyword>
<dbReference type="InterPro" id="IPR003954">
    <property type="entry name" value="RRM_euk-type"/>
</dbReference>
<evidence type="ECO:0000256" key="8">
    <source>
        <dbReference type="PROSITE-ProRule" id="PRU00176"/>
    </source>
</evidence>
<evidence type="ECO:0000313" key="11">
    <source>
        <dbReference type="EMBL" id="VDL26467.1"/>
    </source>
</evidence>
<gene>
    <name evidence="11" type="ORF">HDID_LOCUS3041</name>
    <name evidence="12" type="ORF">WMSIL1_LOCUS8067</name>
</gene>
<dbReference type="InterPro" id="IPR006515">
    <property type="entry name" value="PABP_1234"/>
</dbReference>
<dbReference type="WBParaSite" id="HDID_0000304301-mRNA-1">
    <property type="protein sequence ID" value="HDID_0000304301-mRNA-1"/>
    <property type="gene ID" value="HDID_0000304301"/>
</dbReference>
<name>A0A0R3SE67_HYMDI</name>
<dbReference type="InterPro" id="IPR012677">
    <property type="entry name" value="Nucleotide-bd_a/b_plait_sf"/>
</dbReference>
<comment type="subcellular location">
    <subcellularLocation>
        <location evidence="2">Cytoplasm</location>
    </subcellularLocation>
    <subcellularLocation>
        <location evidence="1">Nucleus</location>
    </subcellularLocation>
</comment>
<dbReference type="OrthoDB" id="19742at2759"/>
<proteinExistence type="inferred from homology"/>
<dbReference type="SMART" id="SM00360">
    <property type="entry name" value="RRM"/>
    <property type="match status" value="4"/>
</dbReference>
<feature type="compositionally biased region" description="Polar residues" evidence="9">
    <location>
        <begin position="560"/>
        <end position="581"/>
    </location>
</feature>
<dbReference type="SUPFAM" id="SSF54928">
    <property type="entry name" value="RNA-binding domain, RBD"/>
    <property type="match status" value="3"/>
</dbReference>